<dbReference type="Proteomes" id="UP000501058">
    <property type="component" value="Chromosome"/>
</dbReference>
<accession>A0A6G7Y9E4</accession>
<feature type="domain" description="NAD-glutamate dehydrogenase catalytic" evidence="1">
    <location>
        <begin position="2"/>
        <end position="56"/>
    </location>
</feature>
<dbReference type="InterPro" id="IPR007780">
    <property type="entry name" value="NAD_Glu_DH_bac"/>
</dbReference>
<reference evidence="3 4" key="1">
    <citation type="submission" date="2020-03" db="EMBL/GenBank/DDBJ databases">
        <title>Propioniciclava sp. nov., isolated from Hydrophilus acuminatus.</title>
        <authorList>
            <person name="Hyun D.-W."/>
            <person name="Bae J.-W."/>
        </authorList>
    </citation>
    <scope>NUCLEOTIDE SEQUENCE [LARGE SCALE GENOMIC DNA]</scope>
    <source>
        <strain evidence="3 4">HDW11</strain>
    </source>
</reference>
<dbReference type="GO" id="GO:0004069">
    <property type="term" value="F:L-aspartate:2-oxoglutarate aminotransferase activity"/>
    <property type="evidence" value="ECO:0007669"/>
    <property type="project" value="InterPro"/>
</dbReference>
<name>A0A6G7Y9E4_9ACTN</name>
<keyword evidence="4" id="KW-1185">Reference proteome</keyword>
<evidence type="ECO:0000313" key="3">
    <source>
        <dbReference type="EMBL" id="QIK73268.1"/>
    </source>
</evidence>
<dbReference type="GO" id="GO:0004352">
    <property type="term" value="F:glutamate dehydrogenase (NAD+) activity"/>
    <property type="evidence" value="ECO:0007669"/>
    <property type="project" value="InterPro"/>
</dbReference>
<organism evidence="3 4">
    <name type="scientific">Propioniciclava coleopterorum</name>
    <dbReference type="NCBI Taxonomy" id="2714937"/>
    <lineage>
        <taxon>Bacteria</taxon>
        <taxon>Bacillati</taxon>
        <taxon>Actinomycetota</taxon>
        <taxon>Actinomycetes</taxon>
        <taxon>Propionibacteriales</taxon>
        <taxon>Propionibacteriaceae</taxon>
        <taxon>Propioniciclava</taxon>
    </lineage>
</organism>
<dbReference type="PANTHER" id="PTHR43403:SF1">
    <property type="entry name" value="NAD-SPECIFIC GLUTAMATE DEHYDROGENASE"/>
    <property type="match status" value="1"/>
</dbReference>
<protein>
    <submittedName>
        <fullName evidence="3">NAD-glutamate dehydrogenase</fullName>
    </submittedName>
</protein>
<proteinExistence type="predicted"/>
<dbReference type="GO" id="GO:0006538">
    <property type="term" value="P:L-glutamate catabolic process"/>
    <property type="evidence" value="ECO:0007669"/>
    <property type="project" value="InterPro"/>
</dbReference>
<sequence>MDTSDHEVNIKILLQPAVAEGRLGASERVELLESMTDEVARLVLAHNIDQNLALSVEAAQKPSMAAAYETWMQHLESAAGLDRDLEGLPSREEMVERIHDGTPLTRPELASLLAWTKIHLERLVVASPLPDDPYLANRLTDYFPSQLRETYAHDMARHPLRREIVATVTVNRFVNSQGISAFSRLSGETASDITEVVKAQLAARTIFSVATFERQLPRLGLPAPAELKVRVALQQMIERGTRWLLHNRRGDLDIRAEEAAFTGGVREVLDTFTEHATPRQRAVMAEQVAELEASGVPAEIAEATSRALWAHQSLPIVDLSRTLERPLELVSSVYFAISGELGLDVVFDRVNELDRSTRWDTMARAALRDDLQTLQTELTRAALQAAPEASDAATVVTAWRDAVGGVDREAAQLAEITDGEATLARMSVALRTIRTLLV</sequence>
<evidence type="ECO:0000259" key="2">
    <source>
        <dbReference type="Pfam" id="PF21074"/>
    </source>
</evidence>
<evidence type="ECO:0000313" key="4">
    <source>
        <dbReference type="Proteomes" id="UP000501058"/>
    </source>
</evidence>
<dbReference type="AlphaFoldDB" id="A0A6G7Y9E4"/>
<dbReference type="Pfam" id="PF05088">
    <property type="entry name" value="Bac_GDH_CD"/>
    <property type="match status" value="1"/>
</dbReference>
<dbReference type="InterPro" id="IPR028971">
    <property type="entry name" value="NAD-GDH_cat"/>
</dbReference>
<dbReference type="EMBL" id="CP049865">
    <property type="protein sequence ID" value="QIK73268.1"/>
    <property type="molecule type" value="Genomic_DNA"/>
</dbReference>
<feature type="domain" description="NAD-specific glutamate dehydrogenase C-terminal" evidence="2">
    <location>
        <begin position="102"/>
        <end position="434"/>
    </location>
</feature>
<dbReference type="KEGG" id="prv:G7070_14630"/>
<dbReference type="PANTHER" id="PTHR43403">
    <property type="entry name" value="NAD-SPECIFIC GLUTAMATE DEHYDROGENASE"/>
    <property type="match status" value="1"/>
</dbReference>
<gene>
    <name evidence="3" type="ORF">G7070_14630</name>
</gene>
<dbReference type="Pfam" id="PF21074">
    <property type="entry name" value="GDH_C"/>
    <property type="match status" value="1"/>
</dbReference>
<evidence type="ECO:0000259" key="1">
    <source>
        <dbReference type="Pfam" id="PF05088"/>
    </source>
</evidence>
<dbReference type="InterPro" id="IPR048381">
    <property type="entry name" value="GDH_C"/>
</dbReference>